<feature type="transmembrane region" description="Helical" evidence="1">
    <location>
        <begin position="113"/>
        <end position="132"/>
    </location>
</feature>
<sequence length="199" mass="22309">WRWDVAVDWCEQREPRQRHAALGSPNVSFTSTVSPSPSSSPPTFIDSVFLPPVDLSDLPPDSKIETRISLMVSRSLSSLHDAFVSMVAGTKLVGLVVDMFGTDTFDIANEFNIPSYIYFPSTAMMLLFFLYLQELDRTVSCEYKDMVEPVRLPRDEIGKVVKCLMGSEEGKSVRNRMQELKEAAKRVLYENGSSTIALS</sequence>
<reference evidence="2 3" key="1">
    <citation type="journal article" date="2019" name="Genome Biol. Evol.">
        <title>Insights into the evolution of the New World diploid cottons (Gossypium, subgenus Houzingenia) based on genome sequencing.</title>
        <authorList>
            <person name="Grover C.E."/>
            <person name="Arick M.A. 2nd"/>
            <person name="Thrash A."/>
            <person name="Conover J.L."/>
            <person name="Sanders W.S."/>
            <person name="Peterson D.G."/>
            <person name="Frelichowski J.E."/>
            <person name="Scheffler J.A."/>
            <person name="Scheffler B.E."/>
            <person name="Wendel J.F."/>
        </authorList>
    </citation>
    <scope>NUCLEOTIDE SEQUENCE [LARGE SCALE GENOMIC DNA]</scope>
    <source>
        <strain evidence="2">1</strain>
        <tissue evidence="2">Leaf</tissue>
    </source>
</reference>
<name>A0A7J9L314_GOSSC</name>
<feature type="non-terminal residue" evidence="2">
    <location>
        <position position="199"/>
    </location>
</feature>
<keyword evidence="1" id="KW-0472">Membrane</keyword>
<proteinExistence type="predicted"/>
<evidence type="ECO:0000313" key="3">
    <source>
        <dbReference type="Proteomes" id="UP000593576"/>
    </source>
</evidence>
<protein>
    <submittedName>
        <fullName evidence="2">Uncharacterized protein</fullName>
    </submittedName>
</protein>
<dbReference type="EMBL" id="JABFAF010000004">
    <property type="protein sequence ID" value="MBA0853093.1"/>
    <property type="molecule type" value="Genomic_DNA"/>
</dbReference>
<feature type="transmembrane region" description="Helical" evidence="1">
    <location>
        <begin position="82"/>
        <end position="101"/>
    </location>
</feature>
<dbReference type="PANTHER" id="PTHR48045">
    <property type="entry name" value="UDP-GLYCOSYLTRANSFERASE 72B1"/>
    <property type="match status" value="1"/>
</dbReference>
<accession>A0A7J9L314</accession>
<comment type="caution">
    <text evidence="2">The sequence shown here is derived from an EMBL/GenBank/DDBJ whole genome shotgun (WGS) entry which is preliminary data.</text>
</comment>
<evidence type="ECO:0000256" key="1">
    <source>
        <dbReference type="SAM" id="Phobius"/>
    </source>
</evidence>
<dbReference type="Proteomes" id="UP000593576">
    <property type="component" value="Unassembled WGS sequence"/>
</dbReference>
<dbReference type="OrthoDB" id="5835829at2759"/>
<keyword evidence="1" id="KW-1133">Transmembrane helix</keyword>
<evidence type="ECO:0000313" key="2">
    <source>
        <dbReference type="EMBL" id="MBA0853093.1"/>
    </source>
</evidence>
<gene>
    <name evidence="2" type="ORF">Goshw_013370</name>
</gene>
<dbReference type="Gene3D" id="3.40.50.2000">
    <property type="entry name" value="Glycogen Phosphorylase B"/>
    <property type="match status" value="1"/>
</dbReference>
<feature type="non-terminal residue" evidence="2">
    <location>
        <position position="1"/>
    </location>
</feature>
<keyword evidence="3" id="KW-1185">Reference proteome</keyword>
<dbReference type="AlphaFoldDB" id="A0A7J9L314"/>
<keyword evidence="1" id="KW-0812">Transmembrane</keyword>
<dbReference type="PANTHER" id="PTHR48045:SF11">
    <property type="entry name" value="UDP-GLYCOSYLTRANSFERASE 72B1"/>
    <property type="match status" value="1"/>
</dbReference>
<organism evidence="2 3">
    <name type="scientific">Gossypium schwendimanii</name>
    <name type="common">Cotton</name>
    <dbReference type="NCBI Taxonomy" id="34291"/>
    <lineage>
        <taxon>Eukaryota</taxon>
        <taxon>Viridiplantae</taxon>
        <taxon>Streptophyta</taxon>
        <taxon>Embryophyta</taxon>
        <taxon>Tracheophyta</taxon>
        <taxon>Spermatophyta</taxon>
        <taxon>Magnoliopsida</taxon>
        <taxon>eudicotyledons</taxon>
        <taxon>Gunneridae</taxon>
        <taxon>Pentapetalae</taxon>
        <taxon>rosids</taxon>
        <taxon>malvids</taxon>
        <taxon>Malvales</taxon>
        <taxon>Malvaceae</taxon>
        <taxon>Malvoideae</taxon>
        <taxon>Gossypium</taxon>
    </lineage>
</organism>
<dbReference type="SUPFAM" id="SSF53756">
    <property type="entry name" value="UDP-Glycosyltransferase/glycogen phosphorylase"/>
    <property type="match status" value="2"/>
</dbReference>